<evidence type="ECO:0000256" key="5">
    <source>
        <dbReference type="PROSITE-ProRule" id="PRU00047"/>
    </source>
</evidence>
<evidence type="ECO:0000256" key="1">
    <source>
        <dbReference type="ARBA" id="ARBA00022679"/>
    </source>
</evidence>
<dbReference type="GO" id="GO:0004519">
    <property type="term" value="F:endonuclease activity"/>
    <property type="evidence" value="ECO:0007669"/>
    <property type="project" value="UniProtKB-KW"/>
</dbReference>
<dbReference type="InterPro" id="IPR050951">
    <property type="entry name" value="Retrovirus_Pol_polyprotein"/>
</dbReference>
<dbReference type="PROSITE" id="PS50158">
    <property type="entry name" value="ZF_CCHC"/>
    <property type="match status" value="1"/>
</dbReference>
<dbReference type="Pfam" id="PF13650">
    <property type="entry name" value="Asp_protease_2"/>
    <property type="match status" value="1"/>
</dbReference>
<dbReference type="PANTHER" id="PTHR37984">
    <property type="entry name" value="PROTEIN CBG26694"/>
    <property type="match status" value="1"/>
</dbReference>
<dbReference type="PANTHER" id="PTHR37984:SF5">
    <property type="entry name" value="PROTEIN NYNRIN-LIKE"/>
    <property type="match status" value="1"/>
</dbReference>
<keyword evidence="4" id="KW-0378">Hydrolase</keyword>
<reference evidence="9" key="1">
    <citation type="submission" date="2017-01" db="EMBL/GenBank/DDBJ databases">
        <authorList>
            <person name="Wang Y."/>
            <person name="White M."/>
            <person name="Kvist S."/>
            <person name="Moncalvo J.-M."/>
        </authorList>
    </citation>
    <scope>NUCLEOTIDE SEQUENCE [LARGE SCALE GENOMIC DNA]</scope>
    <source>
        <strain evidence="9">ID-206-W2</strain>
    </source>
</reference>
<dbReference type="CDD" id="cd00303">
    <property type="entry name" value="retropepsin_like"/>
    <property type="match status" value="1"/>
</dbReference>
<accession>A0A1R1XCQ7</accession>
<evidence type="ECO:0000256" key="6">
    <source>
        <dbReference type="SAM" id="MobiDB-lite"/>
    </source>
</evidence>
<evidence type="ECO:0000256" key="2">
    <source>
        <dbReference type="ARBA" id="ARBA00022695"/>
    </source>
</evidence>
<evidence type="ECO:0000259" key="7">
    <source>
        <dbReference type="PROSITE" id="PS50158"/>
    </source>
</evidence>
<feature type="compositionally biased region" description="Basic residues" evidence="6">
    <location>
        <begin position="314"/>
        <end position="324"/>
    </location>
</feature>
<dbReference type="Gene3D" id="4.10.60.10">
    <property type="entry name" value="Zinc finger, CCHC-type"/>
    <property type="match status" value="1"/>
</dbReference>
<gene>
    <name evidence="8" type="ORF">AYI69_g9419</name>
</gene>
<dbReference type="AlphaFoldDB" id="A0A1R1XCQ7"/>
<dbReference type="SUPFAM" id="SSF50630">
    <property type="entry name" value="Acid proteases"/>
    <property type="match status" value="1"/>
</dbReference>
<organism evidence="8 9">
    <name type="scientific">Smittium culicis</name>
    <dbReference type="NCBI Taxonomy" id="133412"/>
    <lineage>
        <taxon>Eukaryota</taxon>
        <taxon>Fungi</taxon>
        <taxon>Fungi incertae sedis</taxon>
        <taxon>Zoopagomycota</taxon>
        <taxon>Kickxellomycotina</taxon>
        <taxon>Harpellomycetes</taxon>
        <taxon>Harpellales</taxon>
        <taxon>Legeriomycetaceae</taxon>
        <taxon>Smittium</taxon>
    </lineage>
</organism>
<evidence type="ECO:0000313" key="9">
    <source>
        <dbReference type="Proteomes" id="UP000187429"/>
    </source>
</evidence>
<proteinExistence type="predicted"/>
<dbReference type="Gene3D" id="2.40.70.10">
    <property type="entry name" value="Acid Proteases"/>
    <property type="match status" value="1"/>
</dbReference>
<keyword evidence="3" id="KW-0540">Nuclease</keyword>
<dbReference type="OrthoDB" id="8026949at2759"/>
<feature type="region of interest" description="Disordered" evidence="6">
    <location>
        <begin position="381"/>
        <end position="402"/>
    </location>
</feature>
<keyword evidence="5" id="KW-0479">Metal-binding</keyword>
<keyword evidence="2" id="KW-0548">Nucleotidyltransferase</keyword>
<keyword evidence="1" id="KW-0808">Transferase</keyword>
<keyword evidence="9" id="KW-1185">Reference proteome</keyword>
<keyword evidence="5" id="KW-0862">Zinc</keyword>
<dbReference type="Proteomes" id="UP000187429">
    <property type="component" value="Unassembled WGS sequence"/>
</dbReference>
<feature type="region of interest" description="Disordered" evidence="6">
    <location>
        <begin position="307"/>
        <end position="337"/>
    </location>
</feature>
<dbReference type="GO" id="GO:0016779">
    <property type="term" value="F:nucleotidyltransferase activity"/>
    <property type="evidence" value="ECO:0007669"/>
    <property type="project" value="UniProtKB-KW"/>
</dbReference>
<name>A0A1R1XCQ7_9FUNG</name>
<dbReference type="InterPro" id="IPR021109">
    <property type="entry name" value="Peptidase_aspartic_dom_sf"/>
</dbReference>
<protein>
    <recommendedName>
        <fullName evidence="7">CCHC-type domain-containing protein</fullName>
    </recommendedName>
</protein>
<keyword evidence="5" id="KW-0863">Zinc-finger</keyword>
<evidence type="ECO:0000313" key="8">
    <source>
        <dbReference type="EMBL" id="OMJ12388.1"/>
    </source>
</evidence>
<evidence type="ECO:0000256" key="4">
    <source>
        <dbReference type="ARBA" id="ARBA00022759"/>
    </source>
</evidence>
<dbReference type="EMBL" id="LSSM01005571">
    <property type="protein sequence ID" value="OMJ12388.1"/>
    <property type="molecule type" value="Genomic_DNA"/>
</dbReference>
<sequence>MIKTELLPAKFKGDKTDTNTVGIWCKRFKTAISLCKIEPKEAVNLFKLWTEGDAAIWQQEQEETEEAESWTLDDWLKKLNINYSSKTGESNGSVFELAKIKKIDKENMADYNRRFRKYLATIDKKMYTDELIRKIYIDNLAEIDRDLWWKYAQNARPIDLNKIMANISELMDIKDQVEKPAEIAKNTSQSDTAQLEFGKKMDELTAEMKKLALLTQKNGLIEKRDFSNVVCFNCQKKGHTSKVCKLPRGGSQEENKSAPVLLAIKKKNKPNFVSKIMPAQGNKRPRLENLLNPVSSMYELRNNNLQNVEPPRLGKVHKKKKKITQQKQEPNPEWTKRVLDSQAPISVREVLSLKPKLIKDLVRSLNSMGRTKRKPLLYAENLESAESSDSNNSESSDDSEEEEDDALSYLATYINKQPVPLFLDPGASYSIIDISLVKKLGLDITKLKIPVKIKSVNGEITEVRNGTIIPIEFEDETIFNIPFIILNECAVPILLGLDSCQKFKSKIDYYNETFSLKKGRNLFTFQLYSKGTIPDEYEELSNFLVDDESVPLFYSALEASITEEGIPEIVVEETSPINSVISKDLTKTQAAQVSELINEFQGIFANDYSDLPGIKNSEYSLEVPEAKKMS</sequence>
<dbReference type="GO" id="GO:0008270">
    <property type="term" value="F:zinc ion binding"/>
    <property type="evidence" value="ECO:0007669"/>
    <property type="project" value="UniProtKB-KW"/>
</dbReference>
<feature type="domain" description="CCHC-type" evidence="7">
    <location>
        <begin position="231"/>
        <end position="245"/>
    </location>
</feature>
<evidence type="ECO:0000256" key="3">
    <source>
        <dbReference type="ARBA" id="ARBA00022722"/>
    </source>
</evidence>
<dbReference type="GO" id="GO:0003676">
    <property type="term" value="F:nucleic acid binding"/>
    <property type="evidence" value="ECO:0007669"/>
    <property type="project" value="InterPro"/>
</dbReference>
<keyword evidence="4" id="KW-0255">Endonuclease</keyword>
<feature type="compositionally biased region" description="Low complexity" evidence="6">
    <location>
        <begin position="381"/>
        <end position="394"/>
    </location>
</feature>
<comment type="caution">
    <text evidence="8">The sequence shown here is derived from an EMBL/GenBank/DDBJ whole genome shotgun (WGS) entry which is preliminary data.</text>
</comment>
<dbReference type="InterPro" id="IPR001878">
    <property type="entry name" value="Znf_CCHC"/>
</dbReference>